<gene>
    <name evidence="9" type="ORF">QCA50_010114</name>
</gene>
<dbReference type="InterPro" id="IPR025305">
    <property type="entry name" value="UCH_repeat_domain"/>
</dbReference>
<accession>A0AAW0G0H2</accession>
<dbReference type="GO" id="GO:0004843">
    <property type="term" value="F:cysteine-type deubiquitinase activity"/>
    <property type="evidence" value="ECO:0007669"/>
    <property type="project" value="UniProtKB-EC"/>
</dbReference>
<keyword evidence="6" id="KW-0788">Thiol protease</keyword>
<evidence type="ECO:0000256" key="4">
    <source>
        <dbReference type="ARBA" id="ARBA00022786"/>
    </source>
</evidence>
<dbReference type="Proteomes" id="UP001385951">
    <property type="component" value="Unassembled WGS sequence"/>
</dbReference>
<dbReference type="GO" id="GO:0070628">
    <property type="term" value="F:proteasome binding"/>
    <property type="evidence" value="ECO:0007669"/>
    <property type="project" value="TreeGrafter"/>
</dbReference>
<keyword evidence="4" id="KW-0833">Ubl conjugation pathway</keyword>
<feature type="compositionally biased region" description="Polar residues" evidence="7">
    <location>
        <begin position="50"/>
        <end position="79"/>
    </location>
</feature>
<feature type="compositionally biased region" description="Low complexity" evidence="7">
    <location>
        <begin position="189"/>
        <end position="210"/>
    </location>
</feature>
<dbReference type="InterPro" id="IPR001394">
    <property type="entry name" value="Peptidase_C19_UCH"/>
</dbReference>
<dbReference type="PANTHER" id="PTHR43982:SF6">
    <property type="entry name" value="UBIQUITIN CARBOXYL-TERMINAL HYDROLASE 2-RELATED"/>
    <property type="match status" value="1"/>
</dbReference>
<dbReference type="CDD" id="cd02666">
    <property type="entry name" value="Peptidase_C19J"/>
    <property type="match status" value="1"/>
</dbReference>
<reference evidence="9 10" key="1">
    <citation type="submission" date="2022-09" db="EMBL/GenBank/DDBJ databases">
        <authorList>
            <person name="Palmer J.M."/>
        </authorList>
    </citation>
    <scope>NUCLEOTIDE SEQUENCE [LARGE SCALE GENOMIC DNA]</scope>
    <source>
        <strain evidence="9 10">DSM 7382</strain>
    </source>
</reference>
<dbReference type="GO" id="GO:0043161">
    <property type="term" value="P:proteasome-mediated ubiquitin-dependent protein catabolic process"/>
    <property type="evidence" value="ECO:0007669"/>
    <property type="project" value="InterPro"/>
</dbReference>
<feature type="compositionally biased region" description="Basic and acidic residues" evidence="7">
    <location>
        <begin position="937"/>
        <end position="946"/>
    </location>
</feature>
<feature type="region of interest" description="Disordered" evidence="7">
    <location>
        <begin position="885"/>
        <end position="973"/>
    </location>
</feature>
<dbReference type="Pfam" id="PF13446">
    <property type="entry name" value="RPT"/>
    <property type="match status" value="2"/>
</dbReference>
<sequence length="1351" mass="152699">MHSHTKSKKESSERKSSVRMSSSREGTPPKSRRPLPVPKEPQTVPAATFYGTSVASTSKHNDYGSSSTSYIPPDTTVQSHFREPQLVSEDNSTPPPDLVPAWNTDVDVDWGASPWPNVDVGWNTTSRKIDIDGRDLDEEENWCDPAIREKCQRPGPGLLPPAVVPNFPVPLDALWSITANAPPPKADGSRSSGSAQGSASPPSQSSTAPSFTPPTPEEVRTAIPHPNAYYCNQKNGWVLVYWCSSTILPPLVHPLTPDQLPDHRRRKFTNSCIDESLHTQGQPNKTHHFHRYERAVDSRHLTTPFRRSEWEVDETKKRRRHKMTIIDNPENVPTIEEEDFQSESQTDLLDLFICCQCAVYCLVSRVIPGVIPLKIAEEFTKEKMANPSVDHTPRATALRAWETVTTIVQNRLFRGETRVLPVTRPTFLHKVGWNKVVSSVFESLGFVPQSGPNKDDVVSLHPPDTEPTTPEGKRNRARLLRAWIEISSWVSIFYKARDKEAYGKYVQQMLPVITECAEDMIRTGIGAHISQIPHSALEGRLVEIVSLYESWRVLGMTHEIYTWEYLAFAYLAQCRCDPGNTISYFTHLVQIFDTFAQFKLSPTLTGAEELETLILEERSRGRFTESDIGRAGNYLGFGKDNELRVELDDDVDDDFILNAWKNGLKRSWKEPYEGAQRRTDLNESFKIIADLRGSRSLRDAYKWEKSAMSPDAAYGTLDVPRDVDEGMLITVFSMRVEDQPSQSDKMREALAVIADFTDSQRLREFLETGQDPGDITNSTASNMPRGLNQLGNTCYLNSLLQYFYTIKDLRDAIVPFSNPDAKALDKFTDDDLKRHRVGGRLVTRREIVRSKKFVHQLADLFWNLEWCDKPSVTPTLDLAKLALVTSQDEEEDDHERTGTDSSNDTDATLVEDAPPRIHERPPTPIAQSPISETVLGDSEKVKEKEPYVVVSKPPSPPRERSAPPEAGSSKLAPLPDVLDVEMQDLSAKPPPLPPRKPREVDDSVMMFGRQHDVSECMDNCMFQIETALLDFQDKTGSEDDKTSIVKRLFYGKKRQRLTDLGPGTDRRHQSSIHEKEDLFSHLHVNVSEEGYDLYDGLSRYFDDIVEFEGVKKRMDVSLIDLPPILQIQLQRAQFDRETQQAYKSQAYVKFGETLYLDRFLDGADPEKKAKAKAIQAELNACRDRIQKFTQGKYAPFAPSLAGTASFLGSSKLPAKSPEVDLAITSSLQAESKHITAMLERERTRATALKTQLEELWQHDTSAAYELTSVFIHRGSSPSWGHYFFYSRHLPDNPDSWFKYNDSDVGIVSKDEVLKDTTGDTANPYMLVFMRKDTNIIQTVHRMDPEGLGMEE</sequence>
<dbReference type="PROSITE" id="PS00972">
    <property type="entry name" value="USP_1"/>
    <property type="match status" value="1"/>
</dbReference>
<feature type="region of interest" description="Disordered" evidence="7">
    <location>
        <begin position="1"/>
        <end position="105"/>
    </location>
</feature>
<feature type="region of interest" description="Disordered" evidence="7">
    <location>
        <begin position="451"/>
        <end position="473"/>
    </location>
</feature>
<protein>
    <recommendedName>
        <fullName evidence="2">ubiquitinyl hydrolase 1</fullName>
        <ecNumber evidence="2">3.4.19.12</ecNumber>
    </recommendedName>
</protein>
<dbReference type="GO" id="GO:0016579">
    <property type="term" value="P:protein deubiquitination"/>
    <property type="evidence" value="ECO:0007669"/>
    <property type="project" value="InterPro"/>
</dbReference>
<evidence type="ECO:0000256" key="2">
    <source>
        <dbReference type="ARBA" id="ARBA00012759"/>
    </source>
</evidence>
<evidence type="ECO:0000256" key="7">
    <source>
        <dbReference type="SAM" id="MobiDB-lite"/>
    </source>
</evidence>
<dbReference type="InterPro" id="IPR018200">
    <property type="entry name" value="USP_CS"/>
</dbReference>
<dbReference type="SUPFAM" id="SSF54001">
    <property type="entry name" value="Cysteine proteinases"/>
    <property type="match status" value="1"/>
</dbReference>
<name>A0AAW0G0H2_9APHY</name>
<feature type="region of interest" description="Disordered" evidence="7">
    <location>
        <begin position="178"/>
        <end position="220"/>
    </location>
</feature>
<keyword evidence="10" id="KW-1185">Reference proteome</keyword>
<dbReference type="Pfam" id="PF00443">
    <property type="entry name" value="UCH"/>
    <property type="match status" value="2"/>
</dbReference>
<evidence type="ECO:0000313" key="9">
    <source>
        <dbReference type="EMBL" id="KAK7686516.1"/>
    </source>
</evidence>
<dbReference type="GO" id="GO:0061136">
    <property type="term" value="P:regulation of proteasomal protein catabolic process"/>
    <property type="evidence" value="ECO:0007669"/>
    <property type="project" value="TreeGrafter"/>
</dbReference>
<dbReference type="InterPro" id="IPR044635">
    <property type="entry name" value="UBP14-like"/>
</dbReference>
<evidence type="ECO:0000313" key="10">
    <source>
        <dbReference type="Proteomes" id="UP001385951"/>
    </source>
</evidence>
<dbReference type="PANTHER" id="PTHR43982">
    <property type="entry name" value="UBIQUITIN CARBOXYL-TERMINAL HYDROLASE"/>
    <property type="match status" value="1"/>
</dbReference>
<proteinExistence type="predicted"/>
<evidence type="ECO:0000259" key="8">
    <source>
        <dbReference type="PROSITE" id="PS50235"/>
    </source>
</evidence>
<comment type="catalytic activity">
    <reaction evidence="1">
        <text>Thiol-dependent hydrolysis of ester, thioester, amide, peptide and isopeptide bonds formed by the C-terminal Gly of ubiquitin (a 76-residue protein attached to proteins as an intracellular targeting signal).</text>
        <dbReference type="EC" id="3.4.19.12"/>
    </reaction>
</comment>
<dbReference type="PROSITE" id="PS50235">
    <property type="entry name" value="USP_3"/>
    <property type="match status" value="1"/>
</dbReference>
<evidence type="ECO:0000256" key="3">
    <source>
        <dbReference type="ARBA" id="ARBA00022670"/>
    </source>
</evidence>
<feature type="domain" description="USP" evidence="8">
    <location>
        <begin position="785"/>
        <end position="1331"/>
    </location>
</feature>
<dbReference type="PROSITE" id="PS00973">
    <property type="entry name" value="USP_2"/>
    <property type="match status" value="1"/>
</dbReference>
<dbReference type="EMBL" id="JASBNA010000016">
    <property type="protein sequence ID" value="KAK7686516.1"/>
    <property type="molecule type" value="Genomic_DNA"/>
</dbReference>
<organism evidence="9 10">
    <name type="scientific">Cerrena zonata</name>
    <dbReference type="NCBI Taxonomy" id="2478898"/>
    <lineage>
        <taxon>Eukaryota</taxon>
        <taxon>Fungi</taxon>
        <taxon>Dikarya</taxon>
        <taxon>Basidiomycota</taxon>
        <taxon>Agaricomycotina</taxon>
        <taxon>Agaricomycetes</taxon>
        <taxon>Polyporales</taxon>
        <taxon>Cerrenaceae</taxon>
        <taxon>Cerrena</taxon>
    </lineage>
</organism>
<dbReference type="InterPro" id="IPR038765">
    <property type="entry name" value="Papain-like_cys_pep_sf"/>
</dbReference>
<dbReference type="EC" id="3.4.19.12" evidence="2"/>
<evidence type="ECO:0000256" key="5">
    <source>
        <dbReference type="ARBA" id="ARBA00022801"/>
    </source>
</evidence>
<keyword evidence="5" id="KW-0378">Hydrolase</keyword>
<keyword evidence="3" id="KW-0645">Protease</keyword>
<evidence type="ECO:0000256" key="6">
    <source>
        <dbReference type="ARBA" id="ARBA00022807"/>
    </source>
</evidence>
<dbReference type="InterPro" id="IPR028889">
    <property type="entry name" value="USP"/>
</dbReference>
<evidence type="ECO:0000256" key="1">
    <source>
        <dbReference type="ARBA" id="ARBA00000707"/>
    </source>
</evidence>
<dbReference type="Gene3D" id="3.90.70.10">
    <property type="entry name" value="Cysteine proteinases"/>
    <property type="match status" value="2"/>
</dbReference>
<comment type="caution">
    <text evidence="9">The sequence shown here is derived from an EMBL/GenBank/DDBJ whole genome shotgun (WGS) entry which is preliminary data.</text>
</comment>